<dbReference type="RefSeq" id="WP_188528103.1">
    <property type="nucleotide sequence ID" value="NZ_BMGR01000001.1"/>
</dbReference>
<evidence type="ECO:0000313" key="2">
    <source>
        <dbReference type="Proteomes" id="UP000644756"/>
    </source>
</evidence>
<dbReference type="GO" id="GO:0006352">
    <property type="term" value="P:DNA-templated transcription initiation"/>
    <property type="evidence" value="ECO:0007669"/>
    <property type="project" value="InterPro"/>
</dbReference>
<evidence type="ECO:0000313" key="1">
    <source>
        <dbReference type="EMBL" id="GGF88090.1"/>
    </source>
</evidence>
<dbReference type="InterPro" id="IPR013325">
    <property type="entry name" value="RNA_pol_sigma_r2"/>
</dbReference>
<reference evidence="1" key="2">
    <citation type="submission" date="2020-09" db="EMBL/GenBank/DDBJ databases">
        <authorList>
            <person name="Sun Q."/>
            <person name="Zhou Y."/>
        </authorList>
    </citation>
    <scope>NUCLEOTIDE SEQUENCE</scope>
    <source>
        <strain evidence="1">CGMCC 1.12987</strain>
    </source>
</reference>
<dbReference type="AlphaFoldDB" id="A0A917CGC0"/>
<name>A0A917CGC0_9BACL</name>
<protein>
    <recommendedName>
        <fullName evidence="3">Sigma-70 family RNA polymerase sigma factor</fullName>
    </recommendedName>
</protein>
<gene>
    <name evidence="1" type="ORF">GCM10010916_01740</name>
</gene>
<dbReference type="Proteomes" id="UP000644756">
    <property type="component" value="Unassembled WGS sequence"/>
</dbReference>
<evidence type="ECO:0008006" key="3">
    <source>
        <dbReference type="Google" id="ProtNLM"/>
    </source>
</evidence>
<comment type="caution">
    <text evidence="1">The sequence shown here is derived from an EMBL/GenBank/DDBJ whole genome shotgun (WGS) entry which is preliminary data.</text>
</comment>
<dbReference type="GO" id="GO:0003700">
    <property type="term" value="F:DNA-binding transcription factor activity"/>
    <property type="evidence" value="ECO:0007669"/>
    <property type="project" value="InterPro"/>
</dbReference>
<accession>A0A917CGC0</accession>
<proteinExistence type="predicted"/>
<dbReference type="SUPFAM" id="SSF88946">
    <property type="entry name" value="Sigma2 domain of RNA polymerase sigma factors"/>
    <property type="match status" value="1"/>
</dbReference>
<keyword evidence="2" id="KW-1185">Reference proteome</keyword>
<dbReference type="EMBL" id="BMGR01000001">
    <property type="protein sequence ID" value="GGF88090.1"/>
    <property type="molecule type" value="Genomic_DNA"/>
</dbReference>
<organism evidence="1 2">
    <name type="scientific">Paenibacillus abyssi</name>
    <dbReference type="NCBI Taxonomy" id="1340531"/>
    <lineage>
        <taxon>Bacteria</taxon>
        <taxon>Bacillati</taxon>
        <taxon>Bacillota</taxon>
        <taxon>Bacilli</taxon>
        <taxon>Bacillales</taxon>
        <taxon>Paenibacillaceae</taxon>
        <taxon>Paenibacillus</taxon>
    </lineage>
</organism>
<sequence length="198" mass="22956">MENEFDRVFLEMKRTIHNISLRYSKQSGVPAAEFVSQLSEEIWVAYRDYDSAYGATLITWINGCLRRRAMDVIRERDGTYYRRVSLISAIAKTDEDEDAPTSEVAESGPSLEEYVIERMHRKKEADQRQLIDFLVNSDPDQVDPVTTLIVTKFPQYPSITALAKALGLHHEVVKRKLRALSRRYDANRFGDYREYLAV</sequence>
<reference evidence="1" key="1">
    <citation type="journal article" date="2014" name="Int. J. Syst. Evol. Microbiol.">
        <title>Complete genome sequence of Corynebacterium casei LMG S-19264T (=DSM 44701T), isolated from a smear-ripened cheese.</title>
        <authorList>
            <consortium name="US DOE Joint Genome Institute (JGI-PGF)"/>
            <person name="Walter F."/>
            <person name="Albersmeier A."/>
            <person name="Kalinowski J."/>
            <person name="Ruckert C."/>
        </authorList>
    </citation>
    <scope>NUCLEOTIDE SEQUENCE</scope>
    <source>
        <strain evidence="1">CGMCC 1.12987</strain>
    </source>
</reference>